<dbReference type="Gene3D" id="1.10.10.60">
    <property type="entry name" value="Homeodomain-like"/>
    <property type="match status" value="1"/>
</dbReference>
<dbReference type="PRINTS" id="PR01590">
    <property type="entry name" value="HTHFIS"/>
</dbReference>
<dbReference type="Gene3D" id="3.40.50.300">
    <property type="entry name" value="P-loop containing nucleotide triphosphate hydrolases"/>
    <property type="match status" value="1"/>
</dbReference>
<comment type="caution">
    <text evidence="6">The sequence shown here is derived from an EMBL/GenBank/DDBJ whole genome shotgun (WGS) entry which is preliminary data.</text>
</comment>
<dbReference type="PANTHER" id="PTHR32071">
    <property type="entry name" value="TRANSCRIPTIONAL REGULATORY PROTEIN"/>
    <property type="match status" value="1"/>
</dbReference>
<dbReference type="CDD" id="cd00009">
    <property type="entry name" value="AAA"/>
    <property type="match status" value="1"/>
</dbReference>
<dbReference type="EMBL" id="SMMU01000016">
    <property type="protein sequence ID" value="TCL29586.1"/>
    <property type="molecule type" value="Genomic_DNA"/>
</dbReference>
<evidence type="ECO:0000256" key="2">
    <source>
        <dbReference type="ARBA" id="ARBA00022840"/>
    </source>
</evidence>
<dbReference type="FunFam" id="3.40.50.300:FF:000006">
    <property type="entry name" value="DNA-binding transcriptional regulator NtrC"/>
    <property type="match status" value="1"/>
</dbReference>
<dbReference type="SUPFAM" id="SSF52540">
    <property type="entry name" value="P-loop containing nucleoside triphosphate hydrolases"/>
    <property type="match status" value="1"/>
</dbReference>
<dbReference type="RefSeq" id="WP_207390143.1">
    <property type="nucleotide sequence ID" value="NZ_JBHLST010000014.1"/>
</dbReference>
<evidence type="ECO:0000256" key="3">
    <source>
        <dbReference type="ARBA" id="ARBA00023015"/>
    </source>
</evidence>
<dbReference type="InterPro" id="IPR003593">
    <property type="entry name" value="AAA+_ATPase"/>
</dbReference>
<feature type="domain" description="Sigma-54 factor interaction" evidence="5">
    <location>
        <begin position="13"/>
        <end position="237"/>
    </location>
</feature>
<keyword evidence="2" id="KW-0067">ATP-binding</keyword>
<dbReference type="InterPro" id="IPR002078">
    <property type="entry name" value="Sigma_54_int"/>
</dbReference>
<dbReference type="PROSITE" id="PS50045">
    <property type="entry name" value="SIGMA54_INTERACT_4"/>
    <property type="match status" value="1"/>
</dbReference>
<gene>
    <name evidence="6" type="ORF">EV691_11630</name>
</gene>
<name>A0A4R1PT58_9GAMM</name>
<reference evidence="6 7" key="1">
    <citation type="submission" date="2019-03" db="EMBL/GenBank/DDBJ databases">
        <title>Genomic Encyclopedia of Type Strains, Phase IV (KMG-IV): sequencing the most valuable type-strain genomes for metagenomic binning, comparative biology and taxonomic classification.</title>
        <authorList>
            <person name="Goeker M."/>
        </authorList>
    </citation>
    <scope>NUCLEOTIDE SEQUENCE [LARGE SCALE GENOMIC DNA]</scope>
    <source>
        <strain evidence="6 7">DSM 2286</strain>
    </source>
</reference>
<dbReference type="Pfam" id="PF02954">
    <property type="entry name" value="HTH_8"/>
    <property type="match status" value="1"/>
</dbReference>
<dbReference type="Pfam" id="PF00158">
    <property type="entry name" value="Sigma54_activat"/>
    <property type="match status" value="1"/>
</dbReference>
<dbReference type="Pfam" id="PF25601">
    <property type="entry name" value="AAA_lid_14"/>
    <property type="match status" value="1"/>
</dbReference>
<keyword evidence="1" id="KW-0547">Nucleotide-binding</keyword>
<dbReference type="InterPro" id="IPR027417">
    <property type="entry name" value="P-loop_NTPase"/>
</dbReference>
<protein>
    <submittedName>
        <fullName evidence="6">Regulatory Fis family protein</fullName>
    </submittedName>
</protein>
<evidence type="ECO:0000256" key="4">
    <source>
        <dbReference type="ARBA" id="ARBA00023163"/>
    </source>
</evidence>
<proteinExistence type="predicted"/>
<dbReference type="InterPro" id="IPR009057">
    <property type="entry name" value="Homeodomain-like_sf"/>
</dbReference>
<keyword evidence="4" id="KW-0804">Transcription</keyword>
<evidence type="ECO:0000259" key="5">
    <source>
        <dbReference type="PROSITE" id="PS50045"/>
    </source>
</evidence>
<dbReference type="Proteomes" id="UP000295169">
    <property type="component" value="Unassembled WGS sequence"/>
</dbReference>
<evidence type="ECO:0000313" key="6">
    <source>
        <dbReference type="EMBL" id="TCL29586.1"/>
    </source>
</evidence>
<dbReference type="InterPro" id="IPR002197">
    <property type="entry name" value="HTH_Fis"/>
</dbReference>
<dbReference type="InterPro" id="IPR058031">
    <property type="entry name" value="AAA_lid_NorR"/>
</dbReference>
<dbReference type="Gene3D" id="1.25.40.10">
    <property type="entry name" value="Tetratricopeptide repeat domain"/>
    <property type="match status" value="2"/>
</dbReference>
<dbReference type="GO" id="GO:0006355">
    <property type="term" value="P:regulation of DNA-templated transcription"/>
    <property type="evidence" value="ECO:0007669"/>
    <property type="project" value="InterPro"/>
</dbReference>
<dbReference type="GO" id="GO:0005524">
    <property type="term" value="F:ATP binding"/>
    <property type="evidence" value="ECO:0007669"/>
    <property type="project" value="UniProtKB-KW"/>
</dbReference>
<dbReference type="GO" id="GO:0043565">
    <property type="term" value="F:sequence-specific DNA binding"/>
    <property type="evidence" value="ECO:0007669"/>
    <property type="project" value="InterPro"/>
</dbReference>
<dbReference type="AlphaFoldDB" id="A0A4R1PT58"/>
<sequence length="762" mass="83521">MPDLASFGISTEIVGESARFRSLLSLVERVAPTTHTLLICGPTGSGKEVVARRLHAQGLHPGQPFVDVNCGAIPENLIESELFGHARGAFTGATSQRPGYFQQVGRGTLFLDEIGELPLALQTRLLRVLETRSFRPIGASESLRFEGRVVAATHRDLQAMVREGRFREDLYHRLTVFVLEVPGLDQRREDIPALVTHFAARQPRPLSFSEVSLERLRQAPWPGHVRQLRNLIDRLGVLALSERIGLAELEPFLAPAQNASAEQDDLADALLALEGDNKLQAAENLLIDRALQRSGGNKSAAAQLLGVSRKVVERRLKSRESRGQDAELLLEEGRRRVEAAEFREAIPPLRRCLDQLSRRDGAHVLQFEAYRLLGVSLRSVNGWLCAEACACYEAALQAGEGLGYGSELASLQFGIWVTQLMTLELGRARATAQDMLQRARDLGSPAAQDEAHVAMANTLFWLGDCEEALACLARGGLLQGGEDEARSGLQGFDLVALALTFEGLAAFQLGTFARARQAMQRLLLRCGEDNPHPFNRALALQGAVWLACLFEDRERLGPLAADLDALSEQHGFTFYRGIGQVFRGCHMGSLGAFDEAERFMLEGYQSHMLNHGGRLFHSFQAWQRGELLLQAGRPADCESLLAHALDLALEHQERTYLGELQTLKARARWAQGDPDGAEQELRSALSTAMALGSVSARIAAATQLARLLCQTRRTEQAAELLARALRGVAPEAPPPSLARALQLLAELGTGHQSRTTTMQDKE</sequence>
<dbReference type="Gene3D" id="1.10.8.60">
    <property type="match status" value="1"/>
</dbReference>
<dbReference type="SUPFAM" id="SSF46689">
    <property type="entry name" value="Homeodomain-like"/>
    <property type="match status" value="1"/>
</dbReference>
<keyword evidence="3" id="KW-0805">Transcription regulation</keyword>
<evidence type="ECO:0000256" key="1">
    <source>
        <dbReference type="ARBA" id="ARBA00022741"/>
    </source>
</evidence>
<evidence type="ECO:0000313" key="7">
    <source>
        <dbReference type="Proteomes" id="UP000295169"/>
    </source>
</evidence>
<organism evidence="6 7">
    <name type="scientific">Azotobacter chroococcum</name>
    <dbReference type="NCBI Taxonomy" id="353"/>
    <lineage>
        <taxon>Bacteria</taxon>
        <taxon>Pseudomonadati</taxon>
        <taxon>Pseudomonadota</taxon>
        <taxon>Gammaproteobacteria</taxon>
        <taxon>Pseudomonadales</taxon>
        <taxon>Pseudomonadaceae</taxon>
        <taxon>Azotobacter</taxon>
    </lineage>
</organism>
<accession>A0A4R1PT58</accession>
<dbReference type="InterPro" id="IPR011990">
    <property type="entry name" value="TPR-like_helical_dom_sf"/>
</dbReference>
<dbReference type="SUPFAM" id="SSF48452">
    <property type="entry name" value="TPR-like"/>
    <property type="match status" value="2"/>
</dbReference>
<dbReference type="SMART" id="SM00382">
    <property type="entry name" value="AAA"/>
    <property type="match status" value="1"/>
</dbReference>